<comment type="caution">
    <text evidence="1">The sequence shown here is derived from an EMBL/GenBank/DDBJ whole genome shotgun (WGS) entry which is preliminary data.</text>
</comment>
<evidence type="ECO:0000313" key="1">
    <source>
        <dbReference type="EMBL" id="KAJ3052936.1"/>
    </source>
</evidence>
<organism evidence="1 2">
    <name type="scientific">Rhizophlyctis rosea</name>
    <dbReference type="NCBI Taxonomy" id="64517"/>
    <lineage>
        <taxon>Eukaryota</taxon>
        <taxon>Fungi</taxon>
        <taxon>Fungi incertae sedis</taxon>
        <taxon>Chytridiomycota</taxon>
        <taxon>Chytridiomycota incertae sedis</taxon>
        <taxon>Chytridiomycetes</taxon>
        <taxon>Rhizophlyctidales</taxon>
        <taxon>Rhizophlyctidaceae</taxon>
        <taxon>Rhizophlyctis</taxon>
    </lineage>
</organism>
<dbReference type="EMBL" id="JADGJD010000252">
    <property type="protein sequence ID" value="KAJ3052936.1"/>
    <property type="molecule type" value="Genomic_DNA"/>
</dbReference>
<gene>
    <name evidence="1" type="ORF">HK097_005384</name>
</gene>
<evidence type="ECO:0000313" key="2">
    <source>
        <dbReference type="Proteomes" id="UP001212841"/>
    </source>
</evidence>
<reference evidence="1" key="1">
    <citation type="submission" date="2020-05" db="EMBL/GenBank/DDBJ databases">
        <title>Phylogenomic resolution of chytrid fungi.</title>
        <authorList>
            <person name="Stajich J.E."/>
            <person name="Amses K."/>
            <person name="Simmons R."/>
            <person name="Seto K."/>
            <person name="Myers J."/>
            <person name="Bonds A."/>
            <person name="Quandt C.A."/>
            <person name="Barry K."/>
            <person name="Liu P."/>
            <person name="Grigoriev I."/>
            <person name="Longcore J.E."/>
            <person name="James T.Y."/>
        </authorList>
    </citation>
    <scope>NUCLEOTIDE SEQUENCE</scope>
    <source>
        <strain evidence="1">JEL0318</strain>
    </source>
</reference>
<accession>A0AAD5SF30</accession>
<sequence length="203" mass="23413">MVRAWHPFKFQNDELDYYLFSEPPQRSFQHTLPDVQIKMFRSYHPPDDMTYLVNNASEIYIRWENVPSSFPNGVPFNAGLEAVVLDSRPIVRNNISFTPGRGESLSLHFTCKWRDPPNQDCYDYRYNNGYDLPATYTISASIPNYDTSSVPDDNKCIYPFIGQCALPFRFMKPAYVLAMPAPLGGPQRNVNVIAEGRAWVWLD</sequence>
<dbReference type="Proteomes" id="UP001212841">
    <property type="component" value="Unassembled WGS sequence"/>
</dbReference>
<dbReference type="AlphaFoldDB" id="A0AAD5SF30"/>
<keyword evidence="2" id="KW-1185">Reference proteome</keyword>
<proteinExistence type="predicted"/>
<protein>
    <submittedName>
        <fullName evidence="1">Uncharacterized protein</fullName>
    </submittedName>
</protein>
<name>A0AAD5SF30_9FUNG</name>